<organism evidence="1 2">
    <name type="scientific">Aegilops tauschii subsp. strangulata</name>
    <name type="common">Goatgrass</name>
    <dbReference type="NCBI Taxonomy" id="200361"/>
    <lineage>
        <taxon>Eukaryota</taxon>
        <taxon>Viridiplantae</taxon>
        <taxon>Streptophyta</taxon>
        <taxon>Embryophyta</taxon>
        <taxon>Tracheophyta</taxon>
        <taxon>Spermatophyta</taxon>
        <taxon>Magnoliopsida</taxon>
        <taxon>Liliopsida</taxon>
        <taxon>Poales</taxon>
        <taxon>Poaceae</taxon>
        <taxon>BOP clade</taxon>
        <taxon>Pooideae</taxon>
        <taxon>Triticodae</taxon>
        <taxon>Triticeae</taxon>
        <taxon>Triticinae</taxon>
        <taxon>Aegilops</taxon>
    </lineage>
</organism>
<dbReference type="EnsemblPlants" id="AET7Gv20805700.5">
    <property type="protein sequence ID" value="AET7Gv20805700.5"/>
    <property type="gene ID" value="AET7Gv20805700"/>
</dbReference>
<evidence type="ECO:0000313" key="1">
    <source>
        <dbReference type="EnsemblPlants" id="AET7Gv20805700.5"/>
    </source>
</evidence>
<accession>A0A453S2Q2</accession>
<reference evidence="1" key="5">
    <citation type="journal article" date="2021" name="G3 (Bethesda)">
        <title>Aegilops tauschii genome assembly Aet v5.0 features greater sequence contiguity and improved annotation.</title>
        <authorList>
            <person name="Wang L."/>
            <person name="Zhu T."/>
            <person name="Rodriguez J.C."/>
            <person name="Deal K.R."/>
            <person name="Dubcovsky J."/>
            <person name="McGuire P.E."/>
            <person name="Lux T."/>
            <person name="Spannagl M."/>
            <person name="Mayer K.F.X."/>
            <person name="Baldrich P."/>
            <person name="Meyers B.C."/>
            <person name="Huo N."/>
            <person name="Gu Y.Q."/>
            <person name="Zhou H."/>
            <person name="Devos K.M."/>
            <person name="Bennetzen J.L."/>
            <person name="Unver T."/>
            <person name="Budak H."/>
            <person name="Gulick P.J."/>
            <person name="Galiba G."/>
            <person name="Kalapos B."/>
            <person name="Nelson D.R."/>
            <person name="Li P."/>
            <person name="You F.M."/>
            <person name="Luo M.C."/>
            <person name="Dvorak J."/>
        </authorList>
    </citation>
    <scope>NUCLEOTIDE SEQUENCE [LARGE SCALE GENOMIC DNA]</scope>
    <source>
        <strain evidence="1">cv. AL8/78</strain>
    </source>
</reference>
<dbReference type="Gramene" id="AET7Gv20805700.5">
    <property type="protein sequence ID" value="AET7Gv20805700.5"/>
    <property type="gene ID" value="AET7Gv20805700"/>
</dbReference>
<reference evidence="1" key="3">
    <citation type="journal article" date="2017" name="Nature">
        <title>Genome sequence of the progenitor of the wheat D genome Aegilops tauschii.</title>
        <authorList>
            <person name="Luo M.C."/>
            <person name="Gu Y.Q."/>
            <person name="Puiu D."/>
            <person name="Wang H."/>
            <person name="Twardziok S.O."/>
            <person name="Deal K.R."/>
            <person name="Huo N."/>
            <person name="Zhu T."/>
            <person name="Wang L."/>
            <person name="Wang Y."/>
            <person name="McGuire P.E."/>
            <person name="Liu S."/>
            <person name="Long H."/>
            <person name="Ramasamy R.K."/>
            <person name="Rodriguez J.C."/>
            <person name="Van S.L."/>
            <person name="Yuan L."/>
            <person name="Wang Z."/>
            <person name="Xia Z."/>
            <person name="Xiao L."/>
            <person name="Anderson O.D."/>
            <person name="Ouyang S."/>
            <person name="Liang Y."/>
            <person name="Zimin A.V."/>
            <person name="Pertea G."/>
            <person name="Qi P."/>
            <person name="Bennetzen J.L."/>
            <person name="Dai X."/>
            <person name="Dawson M.W."/>
            <person name="Muller H.G."/>
            <person name="Kugler K."/>
            <person name="Rivarola-Duarte L."/>
            <person name="Spannagl M."/>
            <person name="Mayer K.F.X."/>
            <person name="Lu F.H."/>
            <person name="Bevan M.W."/>
            <person name="Leroy P."/>
            <person name="Li P."/>
            <person name="You F.M."/>
            <person name="Sun Q."/>
            <person name="Liu Z."/>
            <person name="Lyons E."/>
            <person name="Wicker T."/>
            <person name="Salzberg S.L."/>
            <person name="Devos K.M."/>
            <person name="Dvorak J."/>
        </authorList>
    </citation>
    <scope>NUCLEOTIDE SEQUENCE [LARGE SCALE GENOMIC DNA]</scope>
    <source>
        <strain evidence="1">cv. AL8/78</strain>
    </source>
</reference>
<keyword evidence="2" id="KW-1185">Reference proteome</keyword>
<dbReference type="AlphaFoldDB" id="A0A453S2Q2"/>
<protein>
    <submittedName>
        <fullName evidence="1">Uncharacterized protein</fullName>
    </submittedName>
</protein>
<dbReference type="Proteomes" id="UP000015105">
    <property type="component" value="Chromosome 7D"/>
</dbReference>
<evidence type="ECO:0000313" key="2">
    <source>
        <dbReference type="Proteomes" id="UP000015105"/>
    </source>
</evidence>
<reference evidence="1" key="4">
    <citation type="submission" date="2019-03" db="UniProtKB">
        <authorList>
            <consortium name="EnsemblPlants"/>
        </authorList>
    </citation>
    <scope>IDENTIFICATION</scope>
</reference>
<reference evidence="2" key="2">
    <citation type="journal article" date="2017" name="Nat. Plants">
        <title>The Aegilops tauschii genome reveals multiple impacts of transposons.</title>
        <authorList>
            <person name="Zhao G."/>
            <person name="Zou C."/>
            <person name="Li K."/>
            <person name="Wang K."/>
            <person name="Li T."/>
            <person name="Gao L."/>
            <person name="Zhang X."/>
            <person name="Wang H."/>
            <person name="Yang Z."/>
            <person name="Liu X."/>
            <person name="Jiang W."/>
            <person name="Mao L."/>
            <person name="Kong X."/>
            <person name="Jiao Y."/>
            <person name="Jia J."/>
        </authorList>
    </citation>
    <scope>NUCLEOTIDE SEQUENCE [LARGE SCALE GENOMIC DNA]</scope>
    <source>
        <strain evidence="2">cv. AL8/78</strain>
    </source>
</reference>
<name>A0A453S2Q2_AEGTS</name>
<sequence>VDSQDSMSAPIVKETLLSHSNLMFYELMRMQGNHSAAASDLLEAIKGSFVVL</sequence>
<reference evidence="2" key="1">
    <citation type="journal article" date="2014" name="Science">
        <title>Ancient hybridizations among the ancestral genomes of bread wheat.</title>
        <authorList>
            <consortium name="International Wheat Genome Sequencing Consortium,"/>
            <person name="Marcussen T."/>
            <person name="Sandve S.R."/>
            <person name="Heier L."/>
            <person name="Spannagl M."/>
            <person name="Pfeifer M."/>
            <person name="Jakobsen K.S."/>
            <person name="Wulff B.B."/>
            <person name="Steuernagel B."/>
            <person name="Mayer K.F."/>
            <person name="Olsen O.A."/>
        </authorList>
    </citation>
    <scope>NUCLEOTIDE SEQUENCE [LARGE SCALE GENOMIC DNA]</scope>
    <source>
        <strain evidence="2">cv. AL8/78</strain>
    </source>
</reference>
<proteinExistence type="predicted"/>